<evidence type="ECO:0000313" key="2">
    <source>
        <dbReference type="Proteomes" id="UP000789739"/>
    </source>
</evidence>
<dbReference type="AlphaFoldDB" id="A0A9N9DF38"/>
<keyword evidence="2" id="KW-1185">Reference proteome</keyword>
<sequence length="305" mass="35246">MPVAEFGDMNVIVVRVIVLPRICLNNLAPELKVEIILQLRNPTSLAKCSREYIIVNLPSTKAKWLICRHGRTHALFHAVRIGKPFVNLDVAECLFAQNAHISRYFIQRLVLGFGRYDSRLIDLKLTHMVLPELVSLWKQNEYSEVVNDVNDVVVRGSLLILYPHEFEEWALPGLEQVVKKSSDLQVVGFKLTDKLVGDALILLEHRLNYIGETLVEAFATVRKKPKEDIYTICLTELLRPERNIEQYVSLDFIIGRIDKPEDKILYAFEKYTLTNHGVYEYMIAKFGSQSRVARHLYDKRKHTTE</sequence>
<dbReference type="EMBL" id="CAJVPI010001990">
    <property type="protein sequence ID" value="CAG8632824.1"/>
    <property type="molecule type" value="Genomic_DNA"/>
</dbReference>
<reference evidence="1" key="1">
    <citation type="submission" date="2021-06" db="EMBL/GenBank/DDBJ databases">
        <authorList>
            <person name="Kallberg Y."/>
            <person name="Tangrot J."/>
            <person name="Rosling A."/>
        </authorList>
    </citation>
    <scope>NUCLEOTIDE SEQUENCE</scope>
    <source>
        <strain evidence="1">BR232B</strain>
    </source>
</reference>
<dbReference type="OrthoDB" id="270318at2759"/>
<organism evidence="1 2">
    <name type="scientific">Paraglomus brasilianum</name>
    <dbReference type="NCBI Taxonomy" id="144538"/>
    <lineage>
        <taxon>Eukaryota</taxon>
        <taxon>Fungi</taxon>
        <taxon>Fungi incertae sedis</taxon>
        <taxon>Mucoromycota</taxon>
        <taxon>Glomeromycotina</taxon>
        <taxon>Glomeromycetes</taxon>
        <taxon>Paraglomerales</taxon>
        <taxon>Paraglomeraceae</taxon>
        <taxon>Paraglomus</taxon>
    </lineage>
</organism>
<gene>
    <name evidence="1" type="ORF">PBRASI_LOCUS9347</name>
</gene>
<name>A0A9N9DF38_9GLOM</name>
<proteinExistence type="predicted"/>
<protein>
    <submittedName>
        <fullName evidence="1">4931_t:CDS:1</fullName>
    </submittedName>
</protein>
<evidence type="ECO:0000313" key="1">
    <source>
        <dbReference type="EMBL" id="CAG8632824.1"/>
    </source>
</evidence>
<dbReference type="Proteomes" id="UP000789739">
    <property type="component" value="Unassembled WGS sequence"/>
</dbReference>
<comment type="caution">
    <text evidence="1">The sequence shown here is derived from an EMBL/GenBank/DDBJ whole genome shotgun (WGS) entry which is preliminary data.</text>
</comment>
<accession>A0A9N9DF38</accession>